<organism evidence="1 2">
    <name type="scientific">Sutcliffiella horikoshii</name>
    <dbReference type="NCBI Taxonomy" id="79883"/>
    <lineage>
        <taxon>Bacteria</taxon>
        <taxon>Bacillati</taxon>
        <taxon>Bacillota</taxon>
        <taxon>Bacilli</taxon>
        <taxon>Bacillales</taxon>
        <taxon>Bacillaceae</taxon>
        <taxon>Sutcliffiella</taxon>
    </lineage>
</organism>
<dbReference type="EMBL" id="VTEV01000014">
    <property type="protein sequence ID" value="TYS61793.1"/>
    <property type="molecule type" value="Genomic_DNA"/>
</dbReference>
<dbReference type="OrthoDB" id="2912477at2"/>
<name>A0A5D4SET1_9BACI</name>
<evidence type="ECO:0000313" key="1">
    <source>
        <dbReference type="EMBL" id="TYS61793.1"/>
    </source>
</evidence>
<evidence type="ECO:0000313" key="2">
    <source>
        <dbReference type="Proteomes" id="UP000322524"/>
    </source>
</evidence>
<dbReference type="Proteomes" id="UP000322524">
    <property type="component" value="Unassembled WGS sequence"/>
</dbReference>
<accession>A0A5D4SET1</accession>
<protein>
    <submittedName>
        <fullName evidence="1">Uncharacterized protein</fullName>
    </submittedName>
</protein>
<comment type="caution">
    <text evidence="1">The sequence shown here is derived from an EMBL/GenBank/DDBJ whole genome shotgun (WGS) entry which is preliminary data.</text>
</comment>
<reference evidence="1 2" key="1">
    <citation type="submission" date="2019-08" db="EMBL/GenBank/DDBJ databases">
        <title>Bacillus genomes from the desert of Cuatro Cienegas, Coahuila.</title>
        <authorList>
            <person name="Olmedo-Alvarez G."/>
        </authorList>
    </citation>
    <scope>NUCLEOTIDE SEQUENCE [LARGE SCALE GENOMIC DNA]</scope>
    <source>
        <strain evidence="1 2">CH28_1T</strain>
    </source>
</reference>
<gene>
    <name evidence="1" type="ORF">FZC76_21490</name>
</gene>
<sequence>MLKTLSKMVTGLVKEMGSRREVVEVVPESPTVGVVPVSPMNMLGRQVLKLAINAEVMFRRAANESDNARNTMWRKQNMLAVIAQNMTEKEMIALTGMEATNESRKEKILAIIPNKAVGVKERIRHLTKRPINFLAEFKFALSLSSKKEVVGVNTS</sequence>
<dbReference type="AlphaFoldDB" id="A0A5D4SET1"/>
<proteinExistence type="predicted"/>
<dbReference type="RefSeq" id="WP_148990155.1">
    <property type="nucleotide sequence ID" value="NZ_VTEV01000014.1"/>
</dbReference>